<keyword evidence="4" id="KW-1185">Reference proteome</keyword>
<dbReference type="Proteomes" id="UP000054845">
    <property type="component" value="Unassembled WGS sequence"/>
</dbReference>
<feature type="domain" description="Gfo/Idh/MocA-like oxidoreductase N-terminal" evidence="1">
    <location>
        <begin position="85"/>
        <end position="235"/>
    </location>
</feature>
<proteinExistence type="predicted"/>
<dbReference type="InterPro" id="IPR052515">
    <property type="entry name" value="Gfo/Idh/MocA_Oxidoreductase"/>
</dbReference>
<dbReference type="STRING" id="401625.A0A0P1B9Q6"/>
<name>A0A0P1B9Q6_9BASI</name>
<evidence type="ECO:0000313" key="3">
    <source>
        <dbReference type="EMBL" id="CEH12416.1"/>
    </source>
</evidence>
<dbReference type="Pfam" id="PF01408">
    <property type="entry name" value="GFO_IDH_MocA"/>
    <property type="match status" value="1"/>
</dbReference>
<dbReference type="AlphaFoldDB" id="A0A0P1B9Q6"/>
<dbReference type="SUPFAM" id="SSF51735">
    <property type="entry name" value="NAD(P)-binding Rossmann-fold domains"/>
    <property type="match status" value="1"/>
</dbReference>
<dbReference type="GO" id="GO:0000166">
    <property type="term" value="F:nucleotide binding"/>
    <property type="evidence" value="ECO:0007669"/>
    <property type="project" value="InterPro"/>
</dbReference>
<feature type="domain" description="Oxidoreductase putative C-terminal" evidence="2">
    <location>
        <begin position="238"/>
        <end position="379"/>
    </location>
</feature>
<evidence type="ECO:0000259" key="1">
    <source>
        <dbReference type="Pfam" id="PF01408"/>
    </source>
</evidence>
<evidence type="ECO:0000259" key="2">
    <source>
        <dbReference type="Pfam" id="PF08635"/>
    </source>
</evidence>
<dbReference type="InterPro" id="IPR013944">
    <property type="entry name" value="OxRdtase_put_C"/>
</dbReference>
<dbReference type="OrthoDB" id="10250282at2759"/>
<organism evidence="3 4">
    <name type="scientific">Ceraceosorus bombacis</name>
    <dbReference type="NCBI Taxonomy" id="401625"/>
    <lineage>
        <taxon>Eukaryota</taxon>
        <taxon>Fungi</taxon>
        <taxon>Dikarya</taxon>
        <taxon>Basidiomycota</taxon>
        <taxon>Ustilaginomycotina</taxon>
        <taxon>Exobasidiomycetes</taxon>
        <taxon>Ceraceosorales</taxon>
        <taxon>Ceraceosoraceae</taxon>
        <taxon>Ceraceosorus</taxon>
    </lineage>
</organism>
<dbReference type="InterPro" id="IPR000683">
    <property type="entry name" value="Gfo/Idh/MocA-like_OxRdtase_N"/>
</dbReference>
<accession>A0A0P1B9Q6</accession>
<protein>
    <submittedName>
        <fullName evidence="3">Nad binding dehydrogenase</fullName>
    </submittedName>
</protein>
<dbReference type="EMBL" id="CCYA01000149">
    <property type="protein sequence ID" value="CEH12416.1"/>
    <property type="molecule type" value="Genomic_DNA"/>
</dbReference>
<dbReference type="SUPFAM" id="SSF55347">
    <property type="entry name" value="Glyceraldehyde-3-phosphate dehydrogenase-like, C-terminal domain"/>
    <property type="match status" value="1"/>
</dbReference>
<dbReference type="Pfam" id="PF08635">
    <property type="entry name" value="ox_reductase_C"/>
    <property type="match status" value="1"/>
</dbReference>
<evidence type="ECO:0000313" key="4">
    <source>
        <dbReference type="Proteomes" id="UP000054845"/>
    </source>
</evidence>
<dbReference type="Gene3D" id="3.30.360.10">
    <property type="entry name" value="Dihydrodipicolinate Reductase, domain 2"/>
    <property type="match status" value="1"/>
</dbReference>
<sequence length="463" mass="50863">MFRTPIVQRVALSSLRSRALPGSNGIARAAGLGVTAAVKPVTPAFKRFESSVITPAAAVTSSGEFDPHAVTAMDKQTPPKPGDDFNVVIVGAGNINFGSDEGPWNHSFRLEHKLGPRLKVVALIDPSAARADAALQIKRDSFVLSAYKDTIVYPTMKDFIDKHKPEHAPRAIWVGSPPAFRGREEHGRDVEKQIIDAFPNVGIFIEKPVSTGPVDQALNVAKRLVDAGNIVSVGYMLRYLKVVQKMKAIIEENNLKVMATNARYVMAYEHTANFHWWDKAQSCGPIVEQATHFCDLSRYFGGEVDLSTVMAHSLEHFEPAGQLAKVPIAEDKIAPDQRIPRITCASWKYESGAVGSLTHAVALHGFNYATELDVICDGYSLRLVDPYNAPVLYLRRPGDDHEEVIRYQNDDPFFSEVANLIDNIEKGPGSAPILSSYEDAAMTYALTWAIREASERNIKKPAA</sequence>
<reference evidence="3 4" key="1">
    <citation type="submission" date="2014-09" db="EMBL/GenBank/DDBJ databases">
        <authorList>
            <person name="Magalhaes I.L.F."/>
            <person name="Oliveira U."/>
            <person name="Santos F.R."/>
            <person name="Vidigal T.H.D.A."/>
            <person name="Brescovit A.D."/>
            <person name="Santos A.J."/>
        </authorList>
    </citation>
    <scope>NUCLEOTIDE SEQUENCE [LARGE SCALE GENOMIC DNA]</scope>
</reference>
<dbReference type="InterPro" id="IPR036291">
    <property type="entry name" value="NAD(P)-bd_dom_sf"/>
</dbReference>
<dbReference type="Gene3D" id="3.40.50.720">
    <property type="entry name" value="NAD(P)-binding Rossmann-like Domain"/>
    <property type="match status" value="1"/>
</dbReference>
<dbReference type="PANTHER" id="PTHR43249:SF1">
    <property type="entry name" value="D-GLUCOSIDE 3-DEHYDROGENASE"/>
    <property type="match status" value="1"/>
</dbReference>
<dbReference type="PANTHER" id="PTHR43249">
    <property type="entry name" value="UDP-N-ACETYL-2-AMINO-2-DEOXY-D-GLUCURONATE OXIDASE"/>
    <property type="match status" value="1"/>
</dbReference>